<gene>
    <name evidence="2" type="ORF">Ari01nite_91610</name>
</gene>
<dbReference type="EMBL" id="BOMV01000110">
    <property type="protein sequence ID" value="GIF01697.1"/>
    <property type="molecule type" value="Genomic_DNA"/>
</dbReference>
<accession>A0A919KD16</accession>
<dbReference type="Pfam" id="PF13360">
    <property type="entry name" value="PQQ_2"/>
    <property type="match status" value="1"/>
</dbReference>
<evidence type="ECO:0000313" key="2">
    <source>
        <dbReference type="EMBL" id="GIF01697.1"/>
    </source>
</evidence>
<evidence type="ECO:0000313" key="3">
    <source>
        <dbReference type="Proteomes" id="UP000636960"/>
    </source>
</evidence>
<reference evidence="2" key="1">
    <citation type="submission" date="2021-01" db="EMBL/GenBank/DDBJ databases">
        <title>Whole genome shotgun sequence of Actinoplanes rishiriensis NBRC 108556.</title>
        <authorList>
            <person name="Komaki H."/>
            <person name="Tamura T."/>
        </authorList>
    </citation>
    <scope>NUCLEOTIDE SEQUENCE</scope>
    <source>
        <strain evidence="2">NBRC 108556</strain>
    </source>
</reference>
<proteinExistence type="predicted"/>
<evidence type="ECO:0000259" key="1">
    <source>
        <dbReference type="Pfam" id="PF13360"/>
    </source>
</evidence>
<comment type="caution">
    <text evidence="2">The sequence shown here is derived from an EMBL/GenBank/DDBJ whole genome shotgun (WGS) entry which is preliminary data.</text>
</comment>
<dbReference type="AlphaFoldDB" id="A0A919KD16"/>
<organism evidence="2 3">
    <name type="scientific">Paractinoplanes rishiriensis</name>
    <dbReference type="NCBI Taxonomy" id="1050105"/>
    <lineage>
        <taxon>Bacteria</taxon>
        <taxon>Bacillati</taxon>
        <taxon>Actinomycetota</taxon>
        <taxon>Actinomycetes</taxon>
        <taxon>Micromonosporales</taxon>
        <taxon>Micromonosporaceae</taxon>
        <taxon>Paractinoplanes</taxon>
    </lineage>
</organism>
<dbReference type="InterPro" id="IPR011047">
    <property type="entry name" value="Quinoprotein_ADH-like_sf"/>
</dbReference>
<dbReference type="InterPro" id="IPR015943">
    <property type="entry name" value="WD40/YVTN_repeat-like_dom_sf"/>
</dbReference>
<keyword evidence="3" id="KW-1185">Reference proteome</keyword>
<protein>
    <recommendedName>
        <fullName evidence="1">Pyrrolo-quinoline quinone repeat domain-containing protein</fullName>
    </recommendedName>
</protein>
<dbReference type="Proteomes" id="UP000636960">
    <property type="component" value="Unassembled WGS sequence"/>
</dbReference>
<dbReference type="InterPro" id="IPR002372">
    <property type="entry name" value="PQQ_rpt_dom"/>
</dbReference>
<feature type="domain" description="Pyrrolo-quinoline quinone repeat" evidence="1">
    <location>
        <begin position="56"/>
        <end position="202"/>
    </location>
</feature>
<dbReference type="RefSeq" id="WP_203790556.1">
    <property type="nucleotide sequence ID" value="NZ_BOMV01000110.1"/>
</dbReference>
<dbReference type="Gene3D" id="2.130.10.10">
    <property type="entry name" value="YVTN repeat-like/Quinoprotein amine dehydrogenase"/>
    <property type="match status" value="1"/>
</dbReference>
<sequence length="425" mass="44382">MTLIDLGNAVDAGAEPAAAPVNLPRLCRMALAVLTVAGLLALAASAPSPPSLVRPLWKAVFQPTDTMALDGRTVYLTRASPAGPPVVTAYDLGTGEPRWSTPVAAADAGRGVRPAGDVLLVPTSGIEAVRGTVALDAATGGQLWSSAGDATPSVARGDALLAETDRFGVTTGLRLVRLRDGREVWRRAVAAAEEWTAIAEAGRPATIVTVTRTGAATIYGYADGAVRHHGRLPWSGVYSATLLPADPHLVVVRTASAQTVATVYRTADLRPLWRSDELIGYVTGCGALICTAGVRGVVGRDAGTGREVWRRNDMAFVRDLGGGRLLLSAAANLTVATTVLVDSATGRTIGHPFSGQHAFLPDAAGALLLLRGTRTPPYRIAVNRLDLTDGRQAMLGTVERATARDCRATTGYLLCPRGETLTVYR</sequence>
<name>A0A919KD16_9ACTN</name>
<dbReference type="SUPFAM" id="SSF50998">
    <property type="entry name" value="Quinoprotein alcohol dehydrogenase-like"/>
    <property type="match status" value="1"/>
</dbReference>